<feature type="transmembrane region" description="Helical" evidence="10">
    <location>
        <begin position="12"/>
        <end position="31"/>
    </location>
</feature>
<dbReference type="InterPro" id="IPR003661">
    <property type="entry name" value="HisK_dim/P_dom"/>
</dbReference>
<dbReference type="PROSITE" id="PS50109">
    <property type="entry name" value="HIS_KIN"/>
    <property type="match status" value="1"/>
</dbReference>
<comment type="catalytic activity">
    <reaction evidence="1">
        <text>ATP + protein L-histidine = ADP + protein N-phospho-L-histidine.</text>
        <dbReference type="EC" id="2.7.13.3"/>
    </reaction>
</comment>
<dbReference type="Pfam" id="PF02518">
    <property type="entry name" value="HATPase_c"/>
    <property type="match status" value="1"/>
</dbReference>
<dbReference type="Proteomes" id="UP001184614">
    <property type="component" value="Unassembled WGS sequence"/>
</dbReference>
<keyword evidence="10" id="KW-1133">Transmembrane helix</keyword>
<evidence type="ECO:0000313" key="13">
    <source>
        <dbReference type="Proteomes" id="UP001184614"/>
    </source>
</evidence>
<evidence type="ECO:0000256" key="2">
    <source>
        <dbReference type="ARBA" id="ARBA00012438"/>
    </source>
</evidence>
<dbReference type="EC" id="2.7.13.3" evidence="2"/>
<keyword evidence="3" id="KW-0597">Phosphoprotein</keyword>
<dbReference type="SMART" id="SM00388">
    <property type="entry name" value="HisKA"/>
    <property type="match status" value="1"/>
</dbReference>
<dbReference type="PRINTS" id="PR00344">
    <property type="entry name" value="BCTRLSENSOR"/>
</dbReference>
<dbReference type="GO" id="GO:0016301">
    <property type="term" value="F:kinase activity"/>
    <property type="evidence" value="ECO:0007669"/>
    <property type="project" value="UniProtKB-KW"/>
</dbReference>
<dbReference type="InterPro" id="IPR004358">
    <property type="entry name" value="Sig_transdc_His_kin-like_C"/>
</dbReference>
<keyword evidence="6 12" id="KW-0418">Kinase</keyword>
<dbReference type="InterPro" id="IPR036097">
    <property type="entry name" value="HisK_dim/P_sf"/>
</dbReference>
<feature type="coiled-coil region" evidence="9">
    <location>
        <begin position="345"/>
        <end position="372"/>
    </location>
</feature>
<organism evidence="12 13">
    <name type="scientific">Brucella pseudogrignonensis</name>
    <dbReference type="NCBI Taxonomy" id="419475"/>
    <lineage>
        <taxon>Bacteria</taxon>
        <taxon>Pseudomonadati</taxon>
        <taxon>Pseudomonadota</taxon>
        <taxon>Alphaproteobacteria</taxon>
        <taxon>Hyphomicrobiales</taxon>
        <taxon>Brucellaceae</taxon>
        <taxon>Brucella/Ochrobactrum group</taxon>
        <taxon>Brucella</taxon>
    </lineage>
</organism>
<dbReference type="SUPFAM" id="SSF47384">
    <property type="entry name" value="Homodimeric domain of signal transducing histidine kinase"/>
    <property type="match status" value="1"/>
</dbReference>
<dbReference type="RefSeq" id="WP_310013512.1">
    <property type="nucleotide sequence ID" value="NZ_JAVDQT010000004.1"/>
</dbReference>
<name>A0ABU1MAJ4_9HYPH</name>
<keyword evidence="10" id="KW-0472">Membrane</keyword>
<evidence type="ECO:0000256" key="10">
    <source>
        <dbReference type="SAM" id="Phobius"/>
    </source>
</evidence>
<dbReference type="PANTHER" id="PTHR43065:SF10">
    <property type="entry name" value="PEROXIDE STRESS-ACTIVATED HISTIDINE KINASE MAK3"/>
    <property type="match status" value="1"/>
</dbReference>
<feature type="transmembrane region" description="Helical" evidence="10">
    <location>
        <begin position="90"/>
        <end position="107"/>
    </location>
</feature>
<evidence type="ECO:0000256" key="4">
    <source>
        <dbReference type="ARBA" id="ARBA00022679"/>
    </source>
</evidence>
<evidence type="ECO:0000256" key="8">
    <source>
        <dbReference type="ARBA" id="ARBA00023012"/>
    </source>
</evidence>
<keyword evidence="4" id="KW-0808">Transferase</keyword>
<accession>A0ABU1MAJ4</accession>
<dbReference type="SUPFAM" id="SSF55874">
    <property type="entry name" value="ATPase domain of HSP90 chaperone/DNA topoisomerase II/histidine kinase"/>
    <property type="match status" value="1"/>
</dbReference>
<evidence type="ECO:0000259" key="11">
    <source>
        <dbReference type="PROSITE" id="PS50109"/>
    </source>
</evidence>
<proteinExistence type="predicted"/>
<keyword evidence="13" id="KW-1185">Reference proteome</keyword>
<evidence type="ECO:0000256" key="3">
    <source>
        <dbReference type="ARBA" id="ARBA00022553"/>
    </source>
</evidence>
<feature type="transmembrane region" description="Helical" evidence="10">
    <location>
        <begin position="60"/>
        <end position="78"/>
    </location>
</feature>
<reference evidence="12 13" key="1">
    <citation type="submission" date="2023-07" db="EMBL/GenBank/DDBJ databases">
        <title>Sorghum-associated microbial communities from plants grown in Nebraska, USA.</title>
        <authorList>
            <person name="Schachtman D."/>
        </authorList>
    </citation>
    <scope>NUCLEOTIDE SEQUENCE [LARGE SCALE GENOMIC DNA]</scope>
    <source>
        <strain evidence="12 13">DS1730</strain>
    </source>
</reference>
<dbReference type="Gene3D" id="3.30.450.20">
    <property type="entry name" value="PAS domain"/>
    <property type="match status" value="1"/>
</dbReference>
<dbReference type="CDD" id="cd00082">
    <property type="entry name" value="HisKA"/>
    <property type="match status" value="1"/>
</dbReference>
<dbReference type="Gene3D" id="1.10.287.130">
    <property type="match status" value="1"/>
</dbReference>
<dbReference type="InterPro" id="IPR003594">
    <property type="entry name" value="HATPase_dom"/>
</dbReference>
<evidence type="ECO:0000256" key="9">
    <source>
        <dbReference type="SAM" id="Coils"/>
    </source>
</evidence>
<protein>
    <recommendedName>
        <fullName evidence="2">histidine kinase</fullName>
        <ecNumber evidence="2">2.7.13.3</ecNumber>
    </recommendedName>
</protein>
<evidence type="ECO:0000256" key="1">
    <source>
        <dbReference type="ARBA" id="ARBA00000085"/>
    </source>
</evidence>
<sequence length="522" mass="57608">MSSYAEGLHKRGNHLALGLAALTLALGVFYVDTFTDIEGAIAVLYTIVLLLAAEVTGRTGLIISGIACFVFTIVSYYATHGPEPDFQTTIRLAVAVAAILVTTLLILRNKSSREQLLASHTALQDSEERYRSIFDRTRVALFERDYSRLRHQMMKLKADGVTDVAAYAQLHPDFVTQCIHMATTVAANEAAFELLGTNKDETSVHDALVLPQDYQFIPVLQALLDERRFFEDKSELRTQTGEEKLVLLSISFPADPAAFNRVVISMVDVTQRELAQKALVEAQAELTKASRAATVGALSASLAHELNQPLGAIMLNAQTVLRWLDRNPPDLSAVRRSAERIIRDSDRASEIMQNTRNMLNRAKRKVQQINLADLVRETIALMEHDLQRSTTQVTIINNWRWPSIEGVRIELQQVMINLISNAIQAMEVSSIPSKVITITIDRTDNGLALIGVRDNGPGIDQDVLKRLFMPFHTTKAAGMGMGLSISRSTIEASGGTLTGTNYITGGAEFELRLPISWEAHDA</sequence>
<keyword evidence="9" id="KW-0175">Coiled coil</keyword>
<dbReference type="EMBL" id="JAVDQT010000004">
    <property type="protein sequence ID" value="MDR6433052.1"/>
    <property type="molecule type" value="Genomic_DNA"/>
</dbReference>
<dbReference type="InterPro" id="IPR036890">
    <property type="entry name" value="HATPase_C_sf"/>
</dbReference>
<dbReference type="PANTHER" id="PTHR43065">
    <property type="entry name" value="SENSOR HISTIDINE KINASE"/>
    <property type="match status" value="1"/>
</dbReference>
<comment type="caution">
    <text evidence="12">The sequence shown here is derived from an EMBL/GenBank/DDBJ whole genome shotgun (WGS) entry which is preliminary data.</text>
</comment>
<evidence type="ECO:0000313" key="12">
    <source>
        <dbReference type="EMBL" id="MDR6433052.1"/>
    </source>
</evidence>
<dbReference type="SUPFAM" id="SSF55785">
    <property type="entry name" value="PYP-like sensor domain (PAS domain)"/>
    <property type="match status" value="1"/>
</dbReference>
<dbReference type="SMART" id="SM00387">
    <property type="entry name" value="HATPase_c"/>
    <property type="match status" value="1"/>
</dbReference>
<evidence type="ECO:0000256" key="6">
    <source>
        <dbReference type="ARBA" id="ARBA00022777"/>
    </source>
</evidence>
<dbReference type="InterPro" id="IPR035965">
    <property type="entry name" value="PAS-like_dom_sf"/>
</dbReference>
<keyword evidence="7" id="KW-0067">ATP-binding</keyword>
<evidence type="ECO:0000256" key="7">
    <source>
        <dbReference type="ARBA" id="ARBA00022840"/>
    </source>
</evidence>
<keyword evidence="10" id="KW-0812">Transmembrane</keyword>
<gene>
    <name evidence="12" type="ORF">J2782_002798</name>
</gene>
<keyword evidence="8" id="KW-0902">Two-component regulatory system</keyword>
<keyword evidence="5" id="KW-0547">Nucleotide-binding</keyword>
<dbReference type="InterPro" id="IPR005467">
    <property type="entry name" value="His_kinase_dom"/>
</dbReference>
<evidence type="ECO:0000256" key="5">
    <source>
        <dbReference type="ARBA" id="ARBA00022741"/>
    </source>
</evidence>
<dbReference type="Pfam" id="PF00512">
    <property type="entry name" value="HisKA"/>
    <property type="match status" value="1"/>
</dbReference>
<feature type="domain" description="Histidine kinase" evidence="11">
    <location>
        <begin position="301"/>
        <end position="517"/>
    </location>
</feature>
<dbReference type="Gene3D" id="3.30.565.10">
    <property type="entry name" value="Histidine kinase-like ATPase, C-terminal domain"/>
    <property type="match status" value="1"/>
</dbReference>